<dbReference type="Pfam" id="PF13426">
    <property type="entry name" value="PAS_9"/>
    <property type="match status" value="1"/>
</dbReference>
<evidence type="ECO:0000256" key="5">
    <source>
        <dbReference type="ARBA" id="ARBA00022692"/>
    </source>
</evidence>
<evidence type="ECO:0000256" key="2">
    <source>
        <dbReference type="ARBA" id="ARBA00004141"/>
    </source>
</evidence>
<dbReference type="GO" id="GO:0007234">
    <property type="term" value="P:osmosensory signaling via phosphorelay pathway"/>
    <property type="evidence" value="ECO:0007669"/>
    <property type="project" value="TreeGrafter"/>
</dbReference>
<evidence type="ECO:0000256" key="3">
    <source>
        <dbReference type="ARBA" id="ARBA00012438"/>
    </source>
</evidence>
<gene>
    <name evidence="14" type="ORF">EFY79_02450</name>
</gene>
<dbReference type="CDD" id="cd00130">
    <property type="entry name" value="PAS"/>
    <property type="match status" value="1"/>
</dbReference>
<dbReference type="AlphaFoldDB" id="A0A3M9NQY0"/>
<accession>A0A3M9NQY0</accession>
<dbReference type="Pfam" id="PF02518">
    <property type="entry name" value="HATPase_c"/>
    <property type="match status" value="1"/>
</dbReference>
<dbReference type="NCBIfam" id="TIGR00229">
    <property type="entry name" value="sensory_box"/>
    <property type="match status" value="1"/>
</dbReference>
<dbReference type="InterPro" id="IPR003594">
    <property type="entry name" value="HATPase_dom"/>
</dbReference>
<evidence type="ECO:0000256" key="7">
    <source>
        <dbReference type="ARBA" id="ARBA00022777"/>
    </source>
</evidence>
<sequence>MKSSIANAKPQQESFDDFFEENLCGFIIADSKAIITKANKTLAKWTGYTPEELAGKRFSDILTISGKVYYETHLSPLLKMQGFFDEVMLEILHTSGSRMQVIINALDRKDETGNVAFTRFTILKGGDRLIYEQNLKHAKKETERKLADEKRNVTLREQLIAVLGHDLRNPLSSIVMAAQLLDDSTDKTNSILIGTLKRSAYRMQELITNIMDFAKTRLGEGIVLNRRNILIKPVIEQVIAELKIVHPATPIIAQYDVTGTVNCDSSRIAQLASNLVSNALTHGEKDTPVIVRVVQNDTQMELSVINKGNPIPEVLHQKLFEPFNKESLRASRQGLGLGLYICAEIARAHNASLTFTSDEQETSFRFYMEY</sequence>
<keyword evidence="15" id="KW-1185">Reference proteome</keyword>
<keyword evidence="10" id="KW-0902">Two-component regulatory system</keyword>
<evidence type="ECO:0000259" key="13">
    <source>
        <dbReference type="PROSITE" id="PS50112"/>
    </source>
</evidence>
<dbReference type="InterPro" id="IPR050351">
    <property type="entry name" value="BphY/WalK/GraS-like"/>
</dbReference>
<dbReference type="SUPFAM" id="SSF55785">
    <property type="entry name" value="PYP-like sensor domain (PAS domain)"/>
    <property type="match status" value="1"/>
</dbReference>
<dbReference type="InterPro" id="IPR000014">
    <property type="entry name" value="PAS"/>
</dbReference>
<dbReference type="SMART" id="SM00387">
    <property type="entry name" value="HATPase_c"/>
    <property type="match status" value="1"/>
</dbReference>
<dbReference type="SUPFAM" id="SSF47384">
    <property type="entry name" value="Homodimeric domain of signal transducing histidine kinase"/>
    <property type="match status" value="1"/>
</dbReference>
<keyword evidence="11" id="KW-0472">Membrane</keyword>
<feature type="domain" description="Histidine kinase" evidence="12">
    <location>
        <begin position="162"/>
        <end position="370"/>
    </location>
</feature>
<evidence type="ECO:0000256" key="9">
    <source>
        <dbReference type="ARBA" id="ARBA00022989"/>
    </source>
</evidence>
<keyword evidence="9" id="KW-1133">Transmembrane helix</keyword>
<name>A0A3M9NQY0_9BACT</name>
<evidence type="ECO:0000313" key="14">
    <source>
        <dbReference type="EMBL" id="RNI40176.1"/>
    </source>
</evidence>
<evidence type="ECO:0000256" key="6">
    <source>
        <dbReference type="ARBA" id="ARBA00022741"/>
    </source>
</evidence>
<dbReference type="InterPro" id="IPR005467">
    <property type="entry name" value="His_kinase_dom"/>
</dbReference>
<dbReference type="InterPro" id="IPR036097">
    <property type="entry name" value="HisK_dim/P_sf"/>
</dbReference>
<dbReference type="PROSITE" id="PS50112">
    <property type="entry name" value="PAS"/>
    <property type="match status" value="1"/>
</dbReference>
<evidence type="ECO:0000256" key="8">
    <source>
        <dbReference type="ARBA" id="ARBA00022840"/>
    </source>
</evidence>
<reference evidence="14 15" key="1">
    <citation type="submission" date="2018-11" db="EMBL/GenBank/DDBJ databases">
        <title>Draft genome sequence of Ferruginibacter sp. BO-59.</title>
        <authorList>
            <person name="Im W.T."/>
        </authorList>
    </citation>
    <scope>NUCLEOTIDE SEQUENCE [LARGE SCALE GENOMIC DNA]</scope>
    <source>
        <strain evidence="14 15">BO-59</strain>
    </source>
</reference>
<dbReference type="GO" id="GO:0000155">
    <property type="term" value="F:phosphorelay sensor kinase activity"/>
    <property type="evidence" value="ECO:0007669"/>
    <property type="project" value="InterPro"/>
</dbReference>
<dbReference type="Gene3D" id="3.30.450.20">
    <property type="entry name" value="PAS domain"/>
    <property type="match status" value="1"/>
</dbReference>
<dbReference type="OrthoDB" id="9124519at2"/>
<keyword evidence="6" id="KW-0547">Nucleotide-binding</keyword>
<evidence type="ECO:0000256" key="10">
    <source>
        <dbReference type="ARBA" id="ARBA00023012"/>
    </source>
</evidence>
<comment type="caution">
    <text evidence="14">The sequence shown here is derived from an EMBL/GenBank/DDBJ whole genome shotgun (WGS) entry which is preliminary data.</text>
</comment>
<dbReference type="Gene3D" id="1.10.287.130">
    <property type="match status" value="1"/>
</dbReference>
<dbReference type="InterPro" id="IPR035965">
    <property type="entry name" value="PAS-like_dom_sf"/>
</dbReference>
<dbReference type="GO" id="GO:0030295">
    <property type="term" value="F:protein kinase activator activity"/>
    <property type="evidence" value="ECO:0007669"/>
    <property type="project" value="TreeGrafter"/>
</dbReference>
<dbReference type="RefSeq" id="WP_123119067.1">
    <property type="nucleotide sequence ID" value="NZ_RJJR01000001.1"/>
</dbReference>
<dbReference type="InterPro" id="IPR036890">
    <property type="entry name" value="HATPase_C_sf"/>
</dbReference>
<proteinExistence type="predicted"/>
<comment type="catalytic activity">
    <reaction evidence="1">
        <text>ATP + protein L-histidine = ADP + protein N-phospho-L-histidine.</text>
        <dbReference type="EC" id="2.7.13.3"/>
    </reaction>
</comment>
<dbReference type="GO" id="GO:0005524">
    <property type="term" value="F:ATP binding"/>
    <property type="evidence" value="ECO:0007669"/>
    <property type="project" value="UniProtKB-KW"/>
</dbReference>
<keyword evidence="5" id="KW-0812">Transmembrane</keyword>
<dbReference type="PANTHER" id="PTHR42878">
    <property type="entry name" value="TWO-COMPONENT HISTIDINE KINASE"/>
    <property type="match status" value="1"/>
</dbReference>
<dbReference type="Proteomes" id="UP000267223">
    <property type="component" value="Unassembled WGS sequence"/>
</dbReference>
<evidence type="ECO:0000256" key="1">
    <source>
        <dbReference type="ARBA" id="ARBA00000085"/>
    </source>
</evidence>
<feature type="domain" description="PAS" evidence="13">
    <location>
        <begin position="11"/>
        <end position="56"/>
    </location>
</feature>
<dbReference type="GO" id="GO:0016020">
    <property type="term" value="C:membrane"/>
    <property type="evidence" value="ECO:0007669"/>
    <property type="project" value="UniProtKB-SubCell"/>
</dbReference>
<keyword evidence="4" id="KW-0808">Transferase</keyword>
<dbReference type="CDD" id="cd00082">
    <property type="entry name" value="HisKA"/>
    <property type="match status" value="1"/>
</dbReference>
<dbReference type="PANTHER" id="PTHR42878:SF7">
    <property type="entry name" value="SENSOR HISTIDINE KINASE GLRK"/>
    <property type="match status" value="1"/>
</dbReference>
<dbReference type="PROSITE" id="PS50109">
    <property type="entry name" value="HIS_KIN"/>
    <property type="match status" value="1"/>
</dbReference>
<evidence type="ECO:0000259" key="12">
    <source>
        <dbReference type="PROSITE" id="PS50109"/>
    </source>
</evidence>
<dbReference type="SUPFAM" id="SSF55874">
    <property type="entry name" value="ATPase domain of HSP90 chaperone/DNA topoisomerase II/histidine kinase"/>
    <property type="match status" value="1"/>
</dbReference>
<keyword evidence="8" id="KW-0067">ATP-binding</keyword>
<evidence type="ECO:0000313" key="15">
    <source>
        <dbReference type="Proteomes" id="UP000267223"/>
    </source>
</evidence>
<comment type="subcellular location">
    <subcellularLocation>
        <location evidence="2">Membrane</location>
        <topology evidence="2">Multi-pass membrane protein</topology>
    </subcellularLocation>
</comment>
<dbReference type="Gene3D" id="3.30.565.10">
    <property type="entry name" value="Histidine kinase-like ATPase, C-terminal domain"/>
    <property type="match status" value="1"/>
</dbReference>
<organism evidence="14 15">
    <name type="scientific">Hanamia caeni</name>
    <dbReference type="NCBI Taxonomy" id="2294116"/>
    <lineage>
        <taxon>Bacteria</taxon>
        <taxon>Pseudomonadati</taxon>
        <taxon>Bacteroidota</taxon>
        <taxon>Chitinophagia</taxon>
        <taxon>Chitinophagales</taxon>
        <taxon>Chitinophagaceae</taxon>
        <taxon>Hanamia</taxon>
    </lineage>
</organism>
<evidence type="ECO:0000256" key="11">
    <source>
        <dbReference type="ARBA" id="ARBA00023136"/>
    </source>
</evidence>
<dbReference type="EC" id="2.7.13.3" evidence="3"/>
<dbReference type="EMBL" id="RJJR01000001">
    <property type="protein sequence ID" value="RNI40176.1"/>
    <property type="molecule type" value="Genomic_DNA"/>
</dbReference>
<dbReference type="GO" id="GO:0000156">
    <property type="term" value="F:phosphorelay response regulator activity"/>
    <property type="evidence" value="ECO:0007669"/>
    <property type="project" value="TreeGrafter"/>
</dbReference>
<dbReference type="Pfam" id="PF00512">
    <property type="entry name" value="HisKA"/>
    <property type="match status" value="1"/>
</dbReference>
<dbReference type="SMART" id="SM00388">
    <property type="entry name" value="HisKA"/>
    <property type="match status" value="1"/>
</dbReference>
<keyword evidence="7 14" id="KW-0418">Kinase</keyword>
<evidence type="ECO:0000256" key="4">
    <source>
        <dbReference type="ARBA" id="ARBA00022679"/>
    </source>
</evidence>
<dbReference type="InterPro" id="IPR003661">
    <property type="entry name" value="HisK_dim/P_dom"/>
</dbReference>
<protein>
    <recommendedName>
        <fullName evidence="3">histidine kinase</fullName>
        <ecNumber evidence="3">2.7.13.3</ecNumber>
    </recommendedName>
</protein>